<dbReference type="eggNOG" id="COG4341">
    <property type="taxonomic scope" value="Bacteria"/>
</dbReference>
<name>F9UF03_9GAMM</name>
<dbReference type="EMBL" id="AFWV01000012">
    <property type="protein sequence ID" value="EGV17040.1"/>
    <property type="molecule type" value="Genomic_DNA"/>
</dbReference>
<dbReference type="STRING" id="768671.ThimaDRAFT_3506"/>
<sequence length="85" mass="10092">MDVTFVRDSPGHYRHGDRPFDKNRRERYRGSPHYNRTVEFTAKYDEVSFNPDYPCERLSTFEPMVRRLLMKQWSPPAAALKSPSV</sequence>
<evidence type="ECO:0000313" key="2">
    <source>
        <dbReference type="EMBL" id="EGV17040.1"/>
    </source>
</evidence>
<evidence type="ECO:0000256" key="1">
    <source>
        <dbReference type="SAM" id="MobiDB-lite"/>
    </source>
</evidence>
<proteinExistence type="predicted"/>
<accession>F9UF03</accession>
<keyword evidence="3" id="KW-1185">Reference proteome</keyword>
<organism evidence="2 3">
    <name type="scientific">Thiocapsa marina 5811</name>
    <dbReference type="NCBI Taxonomy" id="768671"/>
    <lineage>
        <taxon>Bacteria</taxon>
        <taxon>Pseudomonadati</taxon>
        <taxon>Pseudomonadota</taxon>
        <taxon>Gammaproteobacteria</taxon>
        <taxon>Chromatiales</taxon>
        <taxon>Chromatiaceae</taxon>
        <taxon>Thiocapsa</taxon>
    </lineage>
</organism>
<gene>
    <name evidence="2" type="ORF">ThimaDRAFT_3506</name>
</gene>
<feature type="region of interest" description="Disordered" evidence="1">
    <location>
        <begin position="1"/>
        <end position="28"/>
    </location>
</feature>
<reference evidence="2 3" key="1">
    <citation type="submission" date="2011-06" db="EMBL/GenBank/DDBJ databases">
        <title>The draft genome of Thiocapsa marina 5811.</title>
        <authorList>
            <consortium name="US DOE Joint Genome Institute (JGI-PGF)"/>
            <person name="Lucas S."/>
            <person name="Han J."/>
            <person name="Cheng J.-F."/>
            <person name="Goodwin L."/>
            <person name="Pitluck S."/>
            <person name="Peters L."/>
            <person name="Land M.L."/>
            <person name="Hauser L."/>
            <person name="Vogl K."/>
            <person name="Liu Z."/>
            <person name="Imhoff J."/>
            <person name="Thiel V."/>
            <person name="Frigaard N.-U."/>
            <person name="Bryant D."/>
            <person name="Woyke T.J."/>
        </authorList>
    </citation>
    <scope>NUCLEOTIDE SEQUENCE [LARGE SCALE GENOMIC DNA]</scope>
    <source>
        <strain evidence="2 3">5811</strain>
    </source>
</reference>
<feature type="compositionally biased region" description="Basic and acidic residues" evidence="1">
    <location>
        <begin position="9"/>
        <end position="24"/>
    </location>
</feature>
<evidence type="ECO:0000313" key="3">
    <source>
        <dbReference type="Proteomes" id="UP000005459"/>
    </source>
</evidence>
<dbReference type="AlphaFoldDB" id="F9UF03"/>
<protein>
    <submittedName>
        <fullName evidence="2">Uncharacterized protein</fullName>
    </submittedName>
</protein>
<dbReference type="Proteomes" id="UP000005459">
    <property type="component" value="Unassembled WGS sequence"/>
</dbReference>